<feature type="domain" description="Major facilitator superfamily (MFS) profile" evidence="5">
    <location>
        <begin position="22"/>
        <end position="454"/>
    </location>
</feature>
<feature type="transmembrane region" description="Helical" evidence="4">
    <location>
        <begin position="90"/>
        <end position="106"/>
    </location>
</feature>
<name>A0A1V6T7W2_9EURO</name>
<feature type="transmembrane region" description="Helical" evidence="4">
    <location>
        <begin position="359"/>
        <end position="376"/>
    </location>
</feature>
<reference evidence="7" key="1">
    <citation type="journal article" date="2017" name="Nat. Microbiol.">
        <title>Global analysis of biosynthetic gene clusters reveals vast potential of secondary metabolite production in Penicillium species.</title>
        <authorList>
            <person name="Nielsen J.C."/>
            <person name="Grijseels S."/>
            <person name="Prigent S."/>
            <person name="Ji B."/>
            <person name="Dainat J."/>
            <person name="Nielsen K.F."/>
            <person name="Frisvad J.C."/>
            <person name="Workman M."/>
            <person name="Nielsen J."/>
        </authorList>
    </citation>
    <scope>NUCLEOTIDE SEQUENCE [LARGE SCALE GENOMIC DNA]</scope>
    <source>
        <strain evidence="7">IBT 24891</strain>
    </source>
</reference>
<dbReference type="Gene3D" id="1.20.1250.20">
    <property type="entry name" value="MFS general substrate transporter like domains"/>
    <property type="match status" value="1"/>
</dbReference>
<comment type="similarity">
    <text evidence="2">Belongs to the major facilitator superfamily. Monocarboxylate porter (TC 2.A.1.13) family.</text>
</comment>
<dbReference type="GO" id="GO:0016020">
    <property type="term" value="C:membrane"/>
    <property type="evidence" value="ECO:0007669"/>
    <property type="project" value="UniProtKB-SubCell"/>
</dbReference>
<sequence length="454" mass="47881">MANTSAPPESNLRTWLVIIGASTSLFCTVGFMNSFGIFEEVYAADKQHNGLYLASGNQSTIGWLGAIAILFLFGSSPIAGAMMDAFGPKLLTCIGAIGMVFSLMMISLCKEFWQFILAQGVLLGISMSLVSWPMLALVAKSVNAKNRAAAMGIVMGGSSLGGIIWPIAIDQMLKNPRLGFSWTMRIVGFAMIPLFVVPCAVVMLPASTQSSASPVEAHVRTSGSDTEDSTAKESRTAPRELGDKSSPDESPSKDVNVKTQAIALFRKPAMTCLSMGLFFTYFGMFSPFFYTTSYAISQGFSSTLAFYTISIVNGSSFFGRVIPGILADKYGRFNLIILANTFAAITALCWTKVTSVAGLVIWAAAYGFASGGILSLQQACAAQVATPSTMGLAIGSVVGATALSAMANIPISGALVAKHGWISIALFSGISLLLGSVFLIIARLAQDRRLLAVV</sequence>
<dbReference type="EMBL" id="MLKD01000011">
    <property type="protein sequence ID" value="OQE21979.1"/>
    <property type="molecule type" value="Genomic_DNA"/>
</dbReference>
<evidence type="ECO:0000256" key="2">
    <source>
        <dbReference type="ARBA" id="ARBA00006727"/>
    </source>
</evidence>
<dbReference type="InterPro" id="IPR036259">
    <property type="entry name" value="MFS_trans_sf"/>
</dbReference>
<feature type="transmembrane region" description="Helical" evidence="4">
    <location>
        <begin position="148"/>
        <end position="168"/>
    </location>
</feature>
<feature type="compositionally biased region" description="Basic and acidic residues" evidence="3">
    <location>
        <begin position="229"/>
        <end position="254"/>
    </location>
</feature>
<dbReference type="Pfam" id="PF07690">
    <property type="entry name" value="MFS_1"/>
    <property type="match status" value="1"/>
</dbReference>
<evidence type="ECO:0000256" key="1">
    <source>
        <dbReference type="ARBA" id="ARBA00004141"/>
    </source>
</evidence>
<feature type="transmembrane region" description="Helical" evidence="4">
    <location>
        <begin position="272"/>
        <end position="292"/>
    </location>
</feature>
<dbReference type="OrthoDB" id="6499973at2759"/>
<keyword evidence="7" id="KW-1185">Reference proteome</keyword>
<keyword evidence="4" id="KW-0472">Membrane</keyword>
<dbReference type="PANTHER" id="PTHR11360:SF250">
    <property type="entry name" value="MFS-TYPE TRANSPORTER AFUA_1G00970"/>
    <property type="match status" value="1"/>
</dbReference>
<protein>
    <recommendedName>
        <fullName evidence="5">Major facilitator superfamily (MFS) profile domain-containing protein</fullName>
    </recommendedName>
</protein>
<comment type="subcellular location">
    <subcellularLocation>
        <location evidence="1">Membrane</location>
        <topology evidence="1">Multi-pass membrane protein</topology>
    </subcellularLocation>
</comment>
<dbReference type="InterPro" id="IPR050327">
    <property type="entry name" value="Proton-linked_MCT"/>
</dbReference>
<proteinExistence type="inferred from homology"/>
<dbReference type="InterPro" id="IPR011701">
    <property type="entry name" value="MFS"/>
</dbReference>
<organism evidence="6 7">
    <name type="scientific">Penicillium steckii</name>
    <dbReference type="NCBI Taxonomy" id="303698"/>
    <lineage>
        <taxon>Eukaryota</taxon>
        <taxon>Fungi</taxon>
        <taxon>Dikarya</taxon>
        <taxon>Ascomycota</taxon>
        <taxon>Pezizomycotina</taxon>
        <taxon>Eurotiomycetes</taxon>
        <taxon>Eurotiomycetidae</taxon>
        <taxon>Eurotiales</taxon>
        <taxon>Aspergillaceae</taxon>
        <taxon>Penicillium</taxon>
    </lineage>
</organism>
<feature type="transmembrane region" description="Helical" evidence="4">
    <location>
        <begin position="12"/>
        <end position="32"/>
    </location>
</feature>
<gene>
    <name evidence="6" type="ORF">PENSTE_c011G02605</name>
</gene>
<evidence type="ECO:0000256" key="4">
    <source>
        <dbReference type="SAM" id="Phobius"/>
    </source>
</evidence>
<dbReference type="InterPro" id="IPR020846">
    <property type="entry name" value="MFS_dom"/>
</dbReference>
<keyword evidence="4" id="KW-0812">Transmembrane</keyword>
<evidence type="ECO:0000313" key="7">
    <source>
        <dbReference type="Proteomes" id="UP000191285"/>
    </source>
</evidence>
<dbReference type="GO" id="GO:0022857">
    <property type="term" value="F:transmembrane transporter activity"/>
    <property type="evidence" value="ECO:0007669"/>
    <property type="project" value="InterPro"/>
</dbReference>
<dbReference type="SUPFAM" id="SSF103473">
    <property type="entry name" value="MFS general substrate transporter"/>
    <property type="match status" value="1"/>
</dbReference>
<feature type="region of interest" description="Disordered" evidence="3">
    <location>
        <begin position="215"/>
        <end position="254"/>
    </location>
</feature>
<feature type="transmembrane region" description="Helical" evidence="4">
    <location>
        <begin position="421"/>
        <end position="442"/>
    </location>
</feature>
<keyword evidence="4" id="KW-1133">Transmembrane helix</keyword>
<feature type="transmembrane region" description="Helical" evidence="4">
    <location>
        <begin position="304"/>
        <end position="326"/>
    </location>
</feature>
<evidence type="ECO:0000256" key="3">
    <source>
        <dbReference type="SAM" id="MobiDB-lite"/>
    </source>
</evidence>
<dbReference type="AlphaFoldDB" id="A0A1V6T7W2"/>
<comment type="caution">
    <text evidence="6">The sequence shown here is derived from an EMBL/GenBank/DDBJ whole genome shotgun (WGS) entry which is preliminary data.</text>
</comment>
<dbReference type="PROSITE" id="PS50850">
    <property type="entry name" value="MFS"/>
    <property type="match status" value="1"/>
</dbReference>
<dbReference type="PANTHER" id="PTHR11360">
    <property type="entry name" value="MONOCARBOXYLATE TRANSPORTER"/>
    <property type="match status" value="1"/>
</dbReference>
<accession>A0A1V6T7W2</accession>
<feature type="transmembrane region" description="Helical" evidence="4">
    <location>
        <begin position="112"/>
        <end position="136"/>
    </location>
</feature>
<evidence type="ECO:0000259" key="5">
    <source>
        <dbReference type="PROSITE" id="PS50850"/>
    </source>
</evidence>
<dbReference type="Proteomes" id="UP000191285">
    <property type="component" value="Unassembled WGS sequence"/>
</dbReference>
<feature type="transmembrane region" description="Helical" evidence="4">
    <location>
        <begin position="388"/>
        <end position="409"/>
    </location>
</feature>
<feature type="transmembrane region" description="Helical" evidence="4">
    <location>
        <begin position="180"/>
        <end position="204"/>
    </location>
</feature>
<evidence type="ECO:0000313" key="6">
    <source>
        <dbReference type="EMBL" id="OQE21979.1"/>
    </source>
</evidence>